<evidence type="ECO:0000313" key="3">
    <source>
        <dbReference type="Proteomes" id="UP000463939"/>
    </source>
</evidence>
<keyword evidence="1" id="KW-1133">Transmembrane helix</keyword>
<evidence type="ECO:0000313" key="2">
    <source>
        <dbReference type="EMBL" id="BBP01516.1"/>
    </source>
</evidence>
<name>A0A809RIT8_9PROT</name>
<feature type="transmembrane region" description="Helical" evidence="1">
    <location>
        <begin position="6"/>
        <end position="31"/>
    </location>
</feature>
<dbReference type="KEGG" id="sniv:SFSGTM_22240"/>
<gene>
    <name evidence="2" type="ORF">SFSGTM_22240</name>
</gene>
<keyword evidence="3" id="KW-1185">Reference proteome</keyword>
<accession>A0A809RIT8</accession>
<keyword evidence="1" id="KW-0472">Membrane</keyword>
<keyword evidence="1" id="KW-0812">Transmembrane</keyword>
<sequence length="118" mass="13347">MAVLVAHGVAVFVMAWFFVWWASLAIVVLMGSAGLYDLRLKAPLITAIAVSETGYRLHDRGVWKSVELVSAFIALPLTVVKFRDDSGLSYFLTLLTDSLDADDYRHLRIHLRWLRDKP</sequence>
<dbReference type="AlphaFoldDB" id="A0A809RIT8"/>
<organism evidence="2 3">
    <name type="scientific">Sulfuriferula nivalis</name>
    <dbReference type="NCBI Taxonomy" id="2675298"/>
    <lineage>
        <taxon>Bacteria</taxon>
        <taxon>Pseudomonadati</taxon>
        <taxon>Pseudomonadota</taxon>
        <taxon>Betaproteobacteria</taxon>
        <taxon>Nitrosomonadales</taxon>
        <taxon>Sulfuricellaceae</taxon>
        <taxon>Sulfuriferula</taxon>
    </lineage>
</organism>
<dbReference type="EMBL" id="AP021881">
    <property type="protein sequence ID" value="BBP01516.1"/>
    <property type="molecule type" value="Genomic_DNA"/>
</dbReference>
<reference evidence="3" key="1">
    <citation type="submission" date="2019-11" db="EMBL/GenBank/DDBJ databases">
        <title>Isolation and characterization of a novel species in the genus Sulfuriferula.</title>
        <authorList>
            <person name="Mochizuki J."/>
            <person name="Kojima H."/>
            <person name="Fukui M."/>
        </authorList>
    </citation>
    <scope>NUCLEOTIDE SEQUENCE [LARGE SCALE GENOMIC DNA]</scope>
    <source>
        <strain evidence="3">SGTM</strain>
    </source>
</reference>
<evidence type="ECO:0000256" key="1">
    <source>
        <dbReference type="SAM" id="Phobius"/>
    </source>
</evidence>
<dbReference type="Proteomes" id="UP000463939">
    <property type="component" value="Chromosome"/>
</dbReference>
<protein>
    <submittedName>
        <fullName evidence="2">Uncharacterized protein</fullName>
    </submittedName>
</protein>
<proteinExistence type="predicted"/>